<name>A0A4U6BP35_9BRAD</name>
<comment type="similarity">
    <text evidence="5">Belongs to the UPF0391 family.</text>
</comment>
<evidence type="ECO:0000256" key="3">
    <source>
        <dbReference type="ARBA" id="ARBA00022989"/>
    </source>
</evidence>
<comment type="subcellular location">
    <subcellularLocation>
        <location evidence="5">Cell membrane</location>
        <topology evidence="5">Single-pass membrane protein</topology>
    </subcellularLocation>
</comment>
<dbReference type="PIRSF" id="PIRSF036466">
    <property type="entry name" value="UCP036466"/>
    <property type="match status" value="1"/>
</dbReference>
<evidence type="ECO:0000256" key="5">
    <source>
        <dbReference type="HAMAP-Rule" id="MF_01361"/>
    </source>
</evidence>
<sequence>MMSWVVTFLIIALVAGLLGFGGIAGASIEIAKIVFFVALILFLISAVVGLARRGTGP</sequence>
<dbReference type="AlphaFoldDB" id="A0A4U6BP35"/>
<dbReference type="STRING" id="211460.YH63_06205"/>
<dbReference type="EMBL" id="LBIA02000001">
    <property type="protein sequence ID" value="TKT72230.1"/>
    <property type="molecule type" value="Genomic_DNA"/>
</dbReference>
<gene>
    <name evidence="6" type="ORF">YH63_012800</name>
</gene>
<evidence type="ECO:0000256" key="4">
    <source>
        <dbReference type="ARBA" id="ARBA00023136"/>
    </source>
</evidence>
<dbReference type="HAMAP" id="MF_01361">
    <property type="entry name" value="UPF0391"/>
    <property type="match status" value="1"/>
</dbReference>
<organism evidence="6 7">
    <name type="scientific">Afipia massiliensis</name>
    <dbReference type="NCBI Taxonomy" id="211460"/>
    <lineage>
        <taxon>Bacteria</taxon>
        <taxon>Pseudomonadati</taxon>
        <taxon>Pseudomonadota</taxon>
        <taxon>Alphaproteobacteria</taxon>
        <taxon>Hyphomicrobiales</taxon>
        <taxon>Nitrobacteraceae</taxon>
        <taxon>Afipia</taxon>
    </lineage>
</organism>
<protein>
    <recommendedName>
        <fullName evidence="5">UPF0391 membrane protein YH63_012800</fullName>
    </recommendedName>
</protein>
<keyword evidence="2 5" id="KW-0812">Transmembrane</keyword>
<reference evidence="6" key="1">
    <citation type="submission" date="2019-04" db="EMBL/GenBank/DDBJ databases">
        <title>Whole genome sequencing of cave bacteria.</title>
        <authorList>
            <person name="Gan H.M."/>
            <person name="Barton H."/>
            <person name="Savka M.A."/>
        </authorList>
    </citation>
    <scope>NUCLEOTIDE SEQUENCE [LARGE SCALE GENOMIC DNA]</scope>
    <source>
        <strain evidence="6">LC387</strain>
    </source>
</reference>
<dbReference type="NCBIfam" id="NF010228">
    <property type="entry name" value="PRK13682.1-3"/>
    <property type="match status" value="1"/>
</dbReference>
<evidence type="ECO:0000256" key="1">
    <source>
        <dbReference type="ARBA" id="ARBA00022475"/>
    </source>
</evidence>
<proteinExistence type="inferred from homology"/>
<evidence type="ECO:0000256" key="2">
    <source>
        <dbReference type="ARBA" id="ARBA00022692"/>
    </source>
</evidence>
<comment type="caution">
    <text evidence="6">The sequence shown here is derived from an EMBL/GenBank/DDBJ whole genome shotgun (WGS) entry which is preliminary data.</text>
</comment>
<keyword evidence="1 5" id="KW-1003">Cell membrane</keyword>
<dbReference type="Pfam" id="PF07043">
    <property type="entry name" value="DUF1328"/>
    <property type="match status" value="1"/>
</dbReference>
<dbReference type="NCBIfam" id="NF010229">
    <property type="entry name" value="PRK13682.1-4"/>
    <property type="match status" value="1"/>
</dbReference>
<dbReference type="Proteomes" id="UP000034832">
    <property type="component" value="Unassembled WGS sequence"/>
</dbReference>
<dbReference type="GO" id="GO:0005886">
    <property type="term" value="C:plasma membrane"/>
    <property type="evidence" value="ECO:0007669"/>
    <property type="project" value="UniProtKB-SubCell"/>
</dbReference>
<dbReference type="NCBIfam" id="NF010226">
    <property type="entry name" value="PRK13682.1-1"/>
    <property type="match status" value="1"/>
</dbReference>
<evidence type="ECO:0000313" key="6">
    <source>
        <dbReference type="EMBL" id="TKT72230.1"/>
    </source>
</evidence>
<keyword evidence="7" id="KW-1185">Reference proteome</keyword>
<feature type="transmembrane region" description="Helical" evidence="5">
    <location>
        <begin position="35"/>
        <end position="51"/>
    </location>
</feature>
<dbReference type="InterPro" id="IPR009760">
    <property type="entry name" value="DUF1328"/>
</dbReference>
<accession>A0A4U6BP35</accession>
<dbReference type="RefSeq" id="WP_046829548.1">
    <property type="nucleotide sequence ID" value="NZ_LBIA02000001.1"/>
</dbReference>
<evidence type="ECO:0000313" key="7">
    <source>
        <dbReference type="Proteomes" id="UP000034832"/>
    </source>
</evidence>
<keyword evidence="4 5" id="KW-0472">Membrane</keyword>
<keyword evidence="3 5" id="KW-1133">Transmembrane helix</keyword>